<feature type="repeat" description="WD" evidence="6">
    <location>
        <begin position="229"/>
        <end position="261"/>
    </location>
</feature>
<dbReference type="Gene3D" id="2.130.10.10">
    <property type="entry name" value="YVTN repeat-like/Quinoprotein amine dehydrogenase"/>
    <property type="match status" value="2"/>
</dbReference>
<dbReference type="InterPro" id="IPR036322">
    <property type="entry name" value="WD40_repeat_dom_sf"/>
</dbReference>
<keyword evidence="1 6" id="KW-0853">WD repeat</keyword>
<feature type="domain" description="WDR5-like beta-propeller" evidence="8">
    <location>
        <begin position="58"/>
        <end position="368"/>
    </location>
</feature>
<evidence type="ECO:0000256" key="1">
    <source>
        <dbReference type="ARBA" id="ARBA00022574"/>
    </source>
</evidence>
<dbReference type="InterPro" id="IPR001680">
    <property type="entry name" value="WD40_rpt"/>
</dbReference>
<dbReference type="OrthoDB" id="674604at2759"/>
<dbReference type="PRINTS" id="PR00320">
    <property type="entry name" value="GPROTEINBRPT"/>
</dbReference>
<dbReference type="PROSITE" id="PS50294">
    <property type="entry name" value="WD_REPEATS_REGION"/>
    <property type="match status" value="5"/>
</dbReference>
<keyword evidence="10" id="KW-1185">Reference proteome</keyword>
<dbReference type="Pfam" id="PF25175">
    <property type="entry name" value="Beta-prop_WDR5"/>
    <property type="match status" value="1"/>
</dbReference>
<feature type="repeat" description="WD" evidence="6">
    <location>
        <begin position="144"/>
        <end position="185"/>
    </location>
</feature>
<evidence type="ECO:0000313" key="9">
    <source>
        <dbReference type="EMBL" id="KAF2671168.1"/>
    </source>
</evidence>
<evidence type="ECO:0000256" key="7">
    <source>
        <dbReference type="SAM" id="MobiDB-lite"/>
    </source>
</evidence>
<accession>A0A6A6UJC4</accession>
<feature type="repeat" description="WD" evidence="6">
    <location>
        <begin position="101"/>
        <end position="134"/>
    </location>
</feature>
<feature type="repeat" description="WD" evidence="6">
    <location>
        <begin position="336"/>
        <end position="368"/>
    </location>
</feature>
<feature type="region of interest" description="Disordered" evidence="7">
    <location>
        <begin position="1"/>
        <end position="41"/>
    </location>
</feature>
<feature type="compositionally biased region" description="Basic and acidic residues" evidence="7">
    <location>
        <begin position="377"/>
        <end position="392"/>
    </location>
</feature>
<evidence type="ECO:0000256" key="2">
    <source>
        <dbReference type="ARBA" id="ARBA00022737"/>
    </source>
</evidence>
<feature type="region of interest" description="Disordered" evidence="7">
    <location>
        <begin position="377"/>
        <end position="406"/>
    </location>
</feature>
<evidence type="ECO:0000256" key="6">
    <source>
        <dbReference type="PROSITE-ProRule" id="PRU00221"/>
    </source>
</evidence>
<evidence type="ECO:0000256" key="3">
    <source>
        <dbReference type="ARBA" id="ARBA00038415"/>
    </source>
</evidence>
<evidence type="ECO:0000259" key="8">
    <source>
        <dbReference type="Pfam" id="PF25175"/>
    </source>
</evidence>
<dbReference type="EMBL" id="MU004233">
    <property type="protein sequence ID" value="KAF2671168.1"/>
    <property type="molecule type" value="Genomic_DNA"/>
</dbReference>
<evidence type="ECO:0000313" key="10">
    <source>
        <dbReference type="Proteomes" id="UP000799302"/>
    </source>
</evidence>
<dbReference type="SMART" id="SM00320">
    <property type="entry name" value="WD40"/>
    <property type="match status" value="7"/>
</dbReference>
<evidence type="ECO:0000256" key="5">
    <source>
        <dbReference type="ARBA" id="ARBA00043913"/>
    </source>
</evidence>
<comment type="function">
    <text evidence="5">Involved in mitochondrial fission. Acts as an adapter protein required to form mitochondrial fission complexes. Formation of these complexes is required to promote constriction and fission of the mitochondrial compartment at a late step in mitochondrial division.</text>
</comment>
<protein>
    <recommendedName>
        <fullName evidence="4">Mitochondrial division protein 1</fullName>
    </recommendedName>
</protein>
<feature type="repeat" description="WD" evidence="6">
    <location>
        <begin position="186"/>
        <end position="227"/>
    </location>
</feature>
<name>A0A6A6UJC4_9PEZI</name>
<dbReference type="PANTHER" id="PTHR22847">
    <property type="entry name" value="WD40 REPEAT PROTEIN"/>
    <property type="match status" value="1"/>
</dbReference>
<gene>
    <name evidence="9" type="ORF">BT63DRAFT_371134</name>
</gene>
<dbReference type="PROSITE" id="PS50082">
    <property type="entry name" value="WD_REPEATS_2"/>
    <property type="match status" value="7"/>
</dbReference>
<dbReference type="FunFam" id="2.130.10.10:FF:000510">
    <property type="entry name" value="WD repeat protein"/>
    <property type="match status" value="1"/>
</dbReference>
<dbReference type="CDD" id="cd00200">
    <property type="entry name" value="WD40"/>
    <property type="match status" value="1"/>
</dbReference>
<feature type="compositionally biased region" description="Low complexity" evidence="7">
    <location>
        <begin position="8"/>
        <end position="25"/>
    </location>
</feature>
<dbReference type="AlphaFoldDB" id="A0A6A6UJC4"/>
<comment type="similarity">
    <text evidence="3">Belongs to the WD repeat MDV1/CAF4 family.</text>
</comment>
<proteinExistence type="inferred from homology"/>
<dbReference type="Proteomes" id="UP000799302">
    <property type="component" value="Unassembled WGS sequence"/>
</dbReference>
<dbReference type="GO" id="GO:1990234">
    <property type="term" value="C:transferase complex"/>
    <property type="evidence" value="ECO:0007669"/>
    <property type="project" value="UniProtKB-ARBA"/>
</dbReference>
<dbReference type="InterPro" id="IPR059122">
    <property type="entry name" value="Beta-prop_WDR5-like"/>
</dbReference>
<feature type="repeat" description="WD" evidence="6">
    <location>
        <begin position="59"/>
        <end position="100"/>
    </location>
</feature>
<dbReference type="SUPFAM" id="SSF50978">
    <property type="entry name" value="WD40 repeat-like"/>
    <property type="match status" value="1"/>
</dbReference>
<reference evidence="9" key="1">
    <citation type="journal article" date="2020" name="Stud. Mycol.">
        <title>101 Dothideomycetes genomes: a test case for predicting lifestyles and emergence of pathogens.</title>
        <authorList>
            <person name="Haridas S."/>
            <person name="Albert R."/>
            <person name="Binder M."/>
            <person name="Bloem J."/>
            <person name="Labutti K."/>
            <person name="Salamov A."/>
            <person name="Andreopoulos B."/>
            <person name="Baker S."/>
            <person name="Barry K."/>
            <person name="Bills G."/>
            <person name="Bluhm B."/>
            <person name="Cannon C."/>
            <person name="Castanera R."/>
            <person name="Culley D."/>
            <person name="Daum C."/>
            <person name="Ezra D."/>
            <person name="Gonzalez J."/>
            <person name="Henrissat B."/>
            <person name="Kuo A."/>
            <person name="Liang C."/>
            <person name="Lipzen A."/>
            <person name="Lutzoni F."/>
            <person name="Magnuson J."/>
            <person name="Mondo S."/>
            <person name="Nolan M."/>
            <person name="Ohm R."/>
            <person name="Pangilinan J."/>
            <person name="Park H.-J."/>
            <person name="Ramirez L."/>
            <person name="Alfaro M."/>
            <person name="Sun H."/>
            <person name="Tritt A."/>
            <person name="Yoshinaga Y."/>
            <person name="Zwiers L.-H."/>
            <person name="Turgeon B."/>
            <person name="Goodwin S."/>
            <person name="Spatafora J."/>
            <person name="Crous P."/>
            <person name="Grigoriev I."/>
        </authorList>
    </citation>
    <scope>NUCLEOTIDE SEQUENCE</scope>
    <source>
        <strain evidence="9">CBS 115976</strain>
    </source>
</reference>
<sequence>MSGSRQLSASQSPRRAISRSPSRLSFQHSPSPLPASHEPFAAANDETPVQLDYKPQFTLRGHKKAVSDVKISPDGARIASCSADGTIKIWNAQTGQHEHTFEGHLAGVSVIAWSPDSRWIASGADDKVIRLWDVTMGKPHPYPFLGHSNYISSLAFSPKGNILASGSHDEAVFLWDVRAARRIRSLPAHSDPVGGVDFTHDGTLIVSCSSDGLIRIWDTSTGQCLRTIIHEDHAPVMSVKFSPNGKYVLAWTLDSSIRLWNYVEHPGRCVKTYQGHTNKKFGITGTFGTYSRYEAMYQTENDKYTEKPSALMVSGSEDGSLWIWDVGNKKILQTIENAHDGVVFAADAHHKARQVVSGGADGLVKVWKHNIQTADRRQVFPKDDLDDEHQARMQDPTDDGSRMELDDAVVVKREDLQ</sequence>
<dbReference type="PANTHER" id="PTHR22847:SF637">
    <property type="entry name" value="WD REPEAT DOMAIN 5B"/>
    <property type="match status" value="1"/>
</dbReference>
<keyword evidence="2" id="KW-0677">Repeat</keyword>
<dbReference type="InterPro" id="IPR015943">
    <property type="entry name" value="WD40/YVTN_repeat-like_dom_sf"/>
</dbReference>
<dbReference type="PROSITE" id="PS00678">
    <property type="entry name" value="WD_REPEATS_1"/>
    <property type="match status" value="4"/>
</dbReference>
<dbReference type="InterPro" id="IPR020472">
    <property type="entry name" value="WD40_PAC1"/>
</dbReference>
<feature type="repeat" description="WD" evidence="6">
    <location>
        <begin position="311"/>
        <end position="334"/>
    </location>
</feature>
<evidence type="ECO:0000256" key="4">
    <source>
        <dbReference type="ARBA" id="ARBA00039789"/>
    </source>
</evidence>
<organism evidence="9 10">
    <name type="scientific">Microthyrium microscopicum</name>
    <dbReference type="NCBI Taxonomy" id="703497"/>
    <lineage>
        <taxon>Eukaryota</taxon>
        <taxon>Fungi</taxon>
        <taxon>Dikarya</taxon>
        <taxon>Ascomycota</taxon>
        <taxon>Pezizomycotina</taxon>
        <taxon>Dothideomycetes</taxon>
        <taxon>Dothideomycetes incertae sedis</taxon>
        <taxon>Microthyriales</taxon>
        <taxon>Microthyriaceae</taxon>
        <taxon>Microthyrium</taxon>
    </lineage>
</organism>
<dbReference type="InterPro" id="IPR019775">
    <property type="entry name" value="WD40_repeat_CS"/>
</dbReference>